<keyword evidence="2 5" id="KW-0812">Transmembrane</keyword>
<feature type="transmembrane region" description="Helical" evidence="5">
    <location>
        <begin position="159"/>
        <end position="176"/>
    </location>
</feature>
<gene>
    <name evidence="7" type="ORF">SAMN05192554_13414</name>
</gene>
<dbReference type="InterPro" id="IPR037185">
    <property type="entry name" value="EmrE-like"/>
</dbReference>
<dbReference type="InterPro" id="IPR050638">
    <property type="entry name" value="AA-Vitamin_Transporters"/>
</dbReference>
<feature type="domain" description="EamA" evidence="6">
    <location>
        <begin position="164"/>
        <end position="298"/>
    </location>
</feature>
<feature type="transmembrane region" description="Helical" evidence="5">
    <location>
        <begin position="128"/>
        <end position="147"/>
    </location>
</feature>
<comment type="subcellular location">
    <subcellularLocation>
        <location evidence="1">Membrane</location>
        <topology evidence="1">Multi-pass membrane protein</topology>
    </subcellularLocation>
</comment>
<organism evidence="7 8">
    <name type="scientific">Haloarchaeobius iranensis</name>
    <dbReference type="NCBI Taxonomy" id="996166"/>
    <lineage>
        <taxon>Archaea</taxon>
        <taxon>Methanobacteriati</taxon>
        <taxon>Methanobacteriota</taxon>
        <taxon>Stenosarchaea group</taxon>
        <taxon>Halobacteria</taxon>
        <taxon>Halobacteriales</taxon>
        <taxon>Halorubellaceae</taxon>
        <taxon>Haloarchaeobius</taxon>
    </lineage>
</organism>
<feature type="transmembrane region" description="Helical" evidence="5">
    <location>
        <begin position="7"/>
        <end position="26"/>
    </location>
</feature>
<dbReference type="AlphaFoldDB" id="A0A1H0B6I6"/>
<dbReference type="SUPFAM" id="SSF103481">
    <property type="entry name" value="Multidrug resistance efflux transporter EmrE"/>
    <property type="match status" value="2"/>
</dbReference>
<evidence type="ECO:0000256" key="5">
    <source>
        <dbReference type="SAM" id="Phobius"/>
    </source>
</evidence>
<keyword evidence="4 5" id="KW-0472">Membrane</keyword>
<dbReference type="OrthoDB" id="282690at2157"/>
<feature type="transmembrane region" description="Helical" evidence="5">
    <location>
        <begin position="72"/>
        <end position="95"/>
    </location>
</feature>
<feature type="transmembrane region" description="Helical" evidence="5">
    <location>
        <begin position="223"/>
        <end position="246"/>
    </location>
</feature>
<evidence type="ECO:0000313" key="7">
    <source>
        <dbReference type="EMBL" id="SDN41229.1"/>
    </source>
</evidence>
<keyword evidence="3 5" id="KW-1133">Transmembrane helix</keyword>
<dbReference type="PANTHER" id="PTHR32322:SF2">
    <property type="entry name" value="EAMA DOMAIN-CONTAINING PROTEIN"/>
    <property type="match status" value="1"/>
</dbReference>
<evidence type="ECO:0000259" key="6">
    <source>
        <dbReference type="Pfam" id="PF00892"/>
    </source>
</evidence>
<name>A0A1H0B6I6_9EURY</name>
<feature type="transmembrane region" description="Helical" evidence="5">
    <location>
        <begin position="282"/>
        <end position="300"/>
    </location>
</feature>
<sequence length="306" mass="30907">MVVDADVTVYLLALLPAVIWGFTPVLDKRGMSADGTALQAALTVVVVDLSLFVLALLALHGPALLDGLDPTVAGLFLFAGATGTALGRLAIFVGVDRVGASINSAVVSARPLFGAAFALGLLGEPVTATTAAGIVVLVVGLVVLSLAKGGDITGWESRDLAFPLGSGALFAFGNVVRRFGLETGGASVLQAVALNEAGALLVFLAYASTRGTQGFRSADRSSYAYFAASGCLTAVALLSQFGALALPAGRVAIVESLTSTAPLFTTVFAYFLLRDLERVTRGVVVGAVLIVVGAALVTVGPEAVGL</sequence>
<dbReference type="RefSeq" id="WP_089736315.1">
    <property type="nucleotide sequence ID" value="NZ_FNIA01000034.1"/>
</dbReference>
<dbReference type="STRING" id="996166.SAMN05192554_13414"/>
<feature type="transmembrane region" description="Helical" evidence="5">
    <location>
        <begin position="188"/>
        <end position="207"/>
    </location>
</feature>
<keyword evidence="8" id="KW-1185">Reference proteome</keyword>
<reference evidence="7 8" key="1">
    <citation type="submission" date="2016-10" db="EMBL/GenBank/DDBJ databases">
        <authorList>
            <person name="de Groot N.N."/>
        </authorList>
    </citation>
    <scope>NUCLEOTIDE SEQUENCE [LARGE SCALE GENOMIC DNA]</scope>
    <source>
        <strain evidence="8">EB21,IBRC-M 10013,KCTC 4048</strain>
    </source>
</reference>
<feature type="transmembrane region" description="Helical" evidence="5">
    <location>
        <begin position="252"/>
        <end position="273"/>
    </location>
</feature>
<accession>A0A1H0B6I6</accession>
<dbReference type="Pfam" id="PF00892">
    <property type="entry name" value="EamA"/>
    <property type="match status" value="2"/>
</dbReference>
<protein>
    <submittedName>
        <fullName evidence="7">Uncharacterized membrane protein</fullName>
    </submittedName>
</protein>
<dbReference type="EMBL" id="FNIA01000034">
    <property type="protein sequence ID" value="SDN41229.1"/>
    <property type="molecule type" value="Genomic_DNA"/>
</dbReference>
<evidence type="ECO:0000256" key="4">
    <source>
        <dbReference type="ARBA" id="ARBA00023136"/>
    </source>
</evidence>
<evidence type="ECO:0000313" key="8">
    <source>
        <dbReference type="Proteomes" id="UP000199370"/>
    </source>
</evidence>
<evidence type="ECO:0000256" key="1">
    <source>
        <dbReference type="ARBA" id="ARBA00004141"/>
    </source>
</evidence>
<evidence type="ECO:0000256" key="3">
    <source>
        <dbReference type="ARBA" id="ARBA00022989"/>
    </source>
</evidence>
<proteinExistence type="predicted"/>
<dbReference type="InterPro" id="IPR000620">
    <property type="entry name" value="EamA_dom"/>
</dbReference>
<feature type="transmembrane region" description="Helical" evidence="5">
    <location>
        <begin position="38"/>
        <end position="60"/>
    </location>
</feature>
<feature type="domain" description="EamA" evidence="6">
    <location>
        <begin position="9"/>
        <end position="145"/>
    </location>
</feature>
<dbReference type="PANTHER" id="PTHR32322">
    <property type="entry name" value="INNER MEMBRANE TRANSPORTER"/>
    <property type="match status" value="1"/>
</dbReference>
<dbReference type="GO" id="GO:0016020">
    <property type="term" value="C:membrane"/>
    <property type="evidence" value="ECO:0007669"/>
    <property type="project" value="UniProtKB-SubCell"/>
</dbReference>
<evidence type="ECO:0000256" key="2">
    <source>
        <dbReference type="ARBA" id="ARBA00022692"/>
    </source>
</evidence>
<dbReference type="Proteomes" id="UP000199370">
    <property type="component" value="Unassembled WGS sequence"/>
</dbReference>